<reference evidence="3" key="1">
    <citation type="journal article" date="2019" name="Int. J. Syst. Evol. Microbiol.">
        <title>The Global Catalogue of Microorganisms (GCM) 10K type strain sequencing project: providing services to taxonomists for standard genome sequencing and annotation.</title>
        <authorList>
            <consortium name="The Broad Institute Genomics Platform"/>
            <consortium name="The Broad Institute Genome Sequencing Center for Infectious Disease"/>
            <person name="Wu L."/>
            <person name="Ma J."/>
        </authorList>
    </citation>
    <scope>NUCLEOTIDE SEQUENCE [LARGE SCALE GENOMIC DNA]</scope>
    <source>
        <strain evidence="3">LMG 24813</strain>
    </source>
</reference>
<keyword evidence="3" id="KW-1185">Reference proteome</keyword>
<dbReference type="InterPro" id="IPR005321">
    <property type="entry name" value="Peptidase_S58_DmpA"/>
</dbReference>
<organism evidence="2 3">
    <name type="scientific">Candidimonas humi</name>
    <dbReference type="NCBI Taxonomy" id="683355"/>
    <lineage>
        <taxon>Bacteria</taxon>
        <taxon>Pseudomonadati</taxon>
        <taxon>Pseudomonadota</taxon>
        <taxon>Betaproteobacteria</taxon>
        <taxon>Burkholderiales</taxon>
        <taxon>Alcaligenaceae</taxon>
        <taxon>Candidimonas</taxon>
    </lineage>
</organism>
<protein>
    <submittedName>
        <fullName evidence="2">P1 family peptidase</fullName>
    </submittedName>
</protein>
<dbReference type="EMBL" id="JBHSBV010000002">
    <property type="protein sequence ID" value="MFC4200576.1"/>
    <property type="molecule type" value="Genomic_DNA"/>
</dbReference>
<dbReference type="CDD" id="cd02252">
    <property type="entry name" value="nylC_like"/>
    <property type="match status" value="1"/>
</dbReference>
<dbReference type="InterPro" id="IPR016117">
    <property type="entry name" value="ArgJ-like_dom_sf"/>
</dbReference>
<comment type="similarity">
    <text evidence="1">Belongs to the peptidase S58 family.</text>
</comment>
<dbReference type="Gene3D" id="3.60.70.12">
    <property type="entry name" value="L-amino peptidase D-ALA esterase/amidase"/>
    <property type="match status" value="1"/>
</dbReference>
<dbReference type="Pfam" id="PF03576">
    <property type="entry name" value="Peptidase_S58"/>
    <property type="match status" value="1"/>
</dbReference>
<name>A0ABV8NUJ4_9BURK</name>
<dbReference type="PANTHER" id="PTHR36512">
    <property type="entry name" value="D-AMINOPEPTIDASE"/>
    <property type="match status" value="1"/>
</dbReference>
<gene>
    <name evidence="2" type="ORF">ACFOY1_06400</name>
</gene>
<evidence type="ECO:0000313" key="3">
    <source>
        <dbReference type="Proteomes" id="UP001595848"/>
    </source>
</evidence>
<comment type="caution">
    <text evidence="2">The sequence shown here is derived from an EMBL/GenBank/DDBJ whole genome shotgun (WGS) entry which is preliminary data.</text>
</comment>
<proteinExistence type="inferred from homology"/>
<accession>A0ABV8NUJ4</accession>
<dbReference type="SUPFAM" id="SSF56266">
    <property type="entry name" value="DmpA/ArgJ-like"/>
    <property type="match status" value="1"/>
</dbReference>
<evidence type="ECO:0000256" key="1">
    <source>
        <dbReference type="ARBA" id="ARBA00007068"/>
    </source>
</evidence>
<sequence>MKTRDYIMPLADLAARQPALLAGFDDVAIGHDTDTRRPTGCTVFLFRQGVCASADVRGGAPGTRETALLEPVNTVSSIHGLVLSGGSAYGLDAASGVMRWLAEQRIGFQLGQRVIPIVPAAVLYDLEVGDADAYPDAQSGYRACRNALRLANAQDGSVGAGAGATAGKLFGMDRAMRSGIGMMACHIPGTDVVVIAVVAANPVGDIYAEQSPEVLAGARADERGRYLHTAHSMIEAAESGMPHLFASNTTIGAILTNAPLDKAQLQKVAQMGHDGLARTINPIHTPLDGDTLFAVSTARSRTSLSVGLLGTVAAEVVAAATVRAALQADSLPGLPCHRDWRIAGSSPA</sequence>
<dbReference type="PANTHER" id="PTHR36512:SF3">
    <property type="entry name" value="BLR5678 PROTEIN"/>
    <property type="match status" value="1"/>
</dbReference>
<evidence type="ECO:0000313" key="2">
    <source>
        <dbReference type="EMBL" id="MFC4200576.1"/>
    </source>
</evidence>
<dbReference type="Proteomes" id="UP001595848">
    <property type="component" value="Unassembled WGS sequence"/>
</dbReference>
<dbReference type="RefSeq" id="WP_246600492.1">
    <property type="nucleotide sequence ID" value="NZ_JAHTBN010000003.1"/>
</dbReference>